<gene>
    <name evidence="2" type="ORF">IV88_GL000142</name>
</gene>
<comment type="caution">
    <text evidence="2">The sequence shown here is derived from an EMBL/GenBank/DDBJ whole genome shotgun (WGS) entry which is preliminary data.</text>
</comment>
<dbReference type="AlphaFoldDB" id="A0A0R2NI01"/>
<evidence type="ECO:0000256" key="1">
    <source>
        <dbReference type="PIRSR" id="PIRSR613078-2"/>
    </source>
</evidence>
<dbReference type="PATRIC" id="fig|480391.4.peg.144"/>
<dbReference type="CDD" id="cd07067">
    <property type="entry name" value="HP_PGM_like"/>
    <property type="match status" value="1"/>
</dbReference>
<dbReference type="InterPro" id="IPR029033">
    <property type="entry name" value="His_PPase_superfam"/>
</dbReference>
<evidence type="ECO:0000313" key="2">
    <source>
        <dbReference type="EMBL" id="KRO25414.1"/>
    </source>
</evidence>
<dbReference type="Pfam" id="PF00300">
    <property type="entry name" value="His_Phos_1"/>
    <property type="match status" value="2"/>
</dbReference>
<keyword evidence="3" id="KW-1185">Reference proteome</keyword>
<feature type="binding site" evidence="1">
    <location>
        <position position="39"/>
    </location>
    <ligand>
        <name>substrate</name>
    </ligand>
</feature>
<dbReference type="InterPro" id="IPR013078">
    <property type="entry name" value="His_Pase_superF_clade-1"/>
</dbReference>
<dbReference type="PANTHER" id="PTHR48100:SF9">
    <property type="entry name" value="PHOSPHOGLYCERATE MUTASE 2 PARALOG"/>
    <property type="match status" value="1"/>
</dbReference>
<dbReference type="EMBL" id="JQCQ01000010">
    <property type="protein sequence ID" value="KRO25414.1"/>
    <property type="molecule type" value="Genomic_DNA"/>
</dbReference>
<protein>
    <submittedName>
        <fullName evidence="2">2,3-bisphosphoglycerate-independent phosphoglycerate mutase</fullName>
    </submittedName>
</protein>
<evidence type="ECO:0000313" key="3">
    <source>
        <dbReference type="Proteomes" id="UP000051249"/>
    </source>
</evidence>
<name>A0A0R2NI01_9LACO</name>
<dbReference type="SUPFAM" id="SSF53254">
    <property type="entry name" value="Phosphoglycerate mutase-like"/>
    <property type="match status" value="1"/>
</dbReference>
<dbReference type="GO" id="GO:0016791">
    <property type="term" value="F:phosphatase activity"/>
    <property type="evidence" value="ECO:0007669"/>
    <property type="project" value="TreeGrafter"/>
</dbReference>
<accession>A0A0R2NI01</accession>
<proteinExistence type="predicted"/>
<dbReference type="PANTHER" id="PTHR48100">
    <property type="entry name" value="BROAD-SPECIFICITY PHOSPHATASE YOR283W-RELATED"/>
    <property type="match status" value="1"/>
</dbReference>
<dbReference type="InterPro" id="IPR050275">
    <property type="entry name" value="PGM_Phosphatase"/>
</dbReference>
<dbReference type="Proteomes" id="UP000051249">
    <property type="component" value="Unassembled WGS sequence"/>
</dbReference>
<dbReference type="Gene3D" id="3.40.50.1240">
    <property type="entry name" value="Phosphoglycerate mutase-like"/>
    <property type="match status" value="1"/>
</dbReference>
<reference evidence="2 3" key="1">
    <citation type="journal article" date="2015" name="Genome Announc.">
        <title>Expanding the biotechnology potential of lactobacilli through comparative genomics of 213 strains and associated genera.</title>
        <authorList>
            <person name="Sun Z."/>
            <person name="Harris H.M."/>
            <person name="McCann A."/>
            <person name="Guo C."/>
            <person name="Argimon S."/>
            <person name="Zhang W."/>
            <person name="Yang X."/>
            <person name="Jeffery I.B."/>
            <person name="Cooney J.C."/>
            <person name="Kagawa T.F."/>
            <person name="Liu W."/>
            <person name="Song Y."/>
            <person name="Salvetti E."/>
            <person name="Wrobel A."/>
            <person name="Rasinkangas P."/>
            <person name="Parkhill J."/>
            <person name="Rea M.C."/>
            <person name="O'Sullivan O."/>
            <person name="Ritari J."/>
            <person name="Douillard F.P."/>
            <person name="Paul Ross R."/>
            <person name="Yang R."/>
            <person name="Briner A.E."/>
            <person name="Felis G.E."/>
            <person name="de Vos W.M."/>
            <person name="Barrangou R."/>
            <person name="Klaenhammer T.R."/>
            <person name="Caufield P.W."/>
            <person name="Cui Y."/>
            <person name="Zhang H."/>
            <person name="O'Toole P.W."/>
        </authorList>
    </citation>
    <scope>NUCLEOTIDE SEQUENCE [LARGE SCALE GENOMIC DNA]</scope>
    <source>
        <strain evidence="2 3">DSM 23026</strain>
    </source>
</reference>
<sequence>MQGWADTPLTPAGIEQVTNAADKVANIKFDKYYSSDLLRAVSTAEIFKKENVNTNSETHKTIQVPELREACFGYFEGADGSATWSQICRPLGYPGIDEFLSEHTFLDARDIMSKADPFKDAENSKAFTKRIRLGLKKLIDKSDDQDTICVISHGDAIRTIIQMLDPSIDVHLPIKNGSINIITYKEGKFFIDAYNK</sequence>
<organism evidence="2 3">
    <name type="scientific">Pediococcus argentinicus</name>
    <dbReference type="NCBI Taxonomy" id="480391"/>
    <lineage>
        <taxon>Bacteria</taxon>
        <taxon>Bacillati</taxon>
        <taxon>Bacillota</taxon>
        <taxon>Bacilli</taxon>
        <taxon>Lactobacillales</taxon>
        <taxon>Lactobacillaceae</taxon>
        <taxon>Pediococcus</taxon>
    </lineage>
</organism>
<dbReference type="GO" id="GO:0005737">
    <property type="term" value="C:cytoplasm"/>
    <property type="evidence" value="ECO:0007669"/>
    <property type="project" value="TreeGrafter"/>
</dbReference>